<keyword evidence="5" id="KW-1185">Reference proteome</keyword>
<dbReference type="AlphaFoldDB" id="B4RHM2"/>
<dbReference type="MEROPS" id="C56.001"/>
<proteinExistence type="inferred from homology"/>
<comment type="similarity">
    <text evidence="1">Belongs to the peptidase C56 family.</text>
</comment>
<dbReference type="eggNOG" id="COG0693">
    <property type="taxonomic scope" value="Bacteria"/>
</dbReference>
<dbReference type="STRING" id="450851.PHZ_c2654"/>
<dbReference type="NCBIfam" id="TIGR01382">
    <property type="entry name" value="PfpI"/>
    <property type="match status" value="1"/>
</dbReference>
<evidence type="ECO:0000256" key="1">
    <source>
        <dbReference type="ARBA" id="ARBA00008542"/>
    </source>
</evidence>
<dbReference type="KEGG" id="pzu:PHZ_c2654"/>
<dbReference type="SUPFAM" id="SSF52317">
    <property type="entry name" value="Class I glutamine amidotransferase-like"/>
    <property type="match status" value="1"/>
</dbReference>
<gene>
    <name evidence="4" type="ordered locus">PHZ_c2654</name>
</gene>
<dbReference type="GO" id="GO:0006508">
    <property type="term" value="P:proteolysis"/>
    <property type="evidence" value="ECO:0007669"/>
    <property type="project" value="UniProtKB-KW"/>
</dbReference>
<feature type="compositionally biased region" description="Basic and acidic residues" evidence="2">
    <location>
        <begin position="194"/>
        <end position="203"/>
    </location>
</feature>
<dbReference type="PROSITE" id="PS51276">
    <property type="entry name" value="PEPTIDASE_C56_PFPI"/>
    <property type="match status" value="1"/>
</dbReference>
<dbReference type="OrthoDB" id="9792284at2"/>
<organism evidence="4 5">
    <name type="scientific">Phenylobacterium zucineum (strain HLK1)</name>
    <dbReference type="NCBI Taxonomy" id="450851"/>
    <lineage>
        <taxon>Bacteria</taxon>
        <taxon>Pseudomonadati</taxon>
        <taxon>Pseudomonadota</taxon>
        <taxon>Alphaproteobacteria</taxon>
        <taxon>Caulobacterales</taxon>
        <taxon>Caulobacteraceae</taxon>
        <taxon>Phenylobacterium</taxon>
    </lineage>
</organism>
<evidence type="ECO:0000313" key="4">
    <source>
        <dbReference type="EMBL" id="ACG79063.1"/>
    </source>
</evidence>
<dbReference type="Pfam" id="PF01965">
    <property type="entry name" value="DJ-1_PfpI"/>
    <property type="match status" value="1"/>
</dbReference>
<evidence type="ECO:0000256" key="2">
    <source>
        <dbReference type="SAM" id="MobiDB-lite"/>
    </source>
</evidence>
<name>B4RHM2_PHEZH</name>
<keyword evidence="4" id="KW-0378">Hydrolase</keyword>
<feature type="region of interest" description="Disordered" evidence="2">
    <location>
        <begin position="182"/>
        <end position="203"/>
    </location>
</feature>
<accession>B4RHM2</accession>
<dbReference type="HOGENOM" id="CLU_000445_44_4_5"/>
<dbReference type="InterPro" id="IPR029062">
    <property type="entry name" value="Class_I_gatase-like"/>
</dbReference>
<evidence type="ECO:0000313" key="5">
    <source>
        <dbReference type="Proteomes" id="UP000001868"/>
    </source>
</evidence>
<dbReference type="InterPro" id="IPR002818">
    <property type="entry name" value="DJ-1/PfpI"/>
</dbReference>
<sequence>MADGRLQGRKVAVLATDGFEQVELTKPVEALKEAGAEVHIVAPKGGEIQGFNHHDKGDKVRVDRELSQASAQDYDGLVLPGGVINPDQLRLEEKAIDFIRHFVREEKPIAAICHGPWTLIDAGAVDGRKMTSWPSLKTDLRNAGAEWVDQEVVTDAGLVTSRNPDDLPAFCAKMVEEFAEGRHAGRTGRGAEAGGRDETRPTV</sequence>
<evidence type="ECO:0000259" key="3">
    <source>
        <dbReference type="Pfam" id="PF01965"/>
    </source>
</evidence>
<reference evidence="4 5" key="1">
    <citation type="journal article" date="2008" name="BMC Genomics">
        <title>Complete genome of Phenylobacterium zucineum - a novel facultative intracellular bacterium isolated from human erythroleukemia cell line K562.</title>
        <authorList>
            <person name="Luo Y."/>
            <person name="Xu X."/>
            <person name="Ding Z."/>
            <person name="Liu Z."/>
            <person name="Zhang B."/>
            <person name="Yan Z."/>
            <person name="Sun J."/>
            <person name="Hu S."/>
            <person name="Hu X."/>
        </authorList>
    </citation>
    <scope>NUCLEOTIDE SEQUENCE [LARGE SCALE GENOMIC DNA]</scope>
    <source>
        <strain evidence="4 5">HLK1</strain>
    </source>
</reference>
<dbReference type="GO" id="GO:0008233">
    <property type="term" value="F:peptidase activity"/>
    <property type="evidence" value="ECO:0007669"/>
    <property type="project" value="UniProtKB-KW"/>
</dbReference>
<dbReference type="RefSeq" id="WP_012523201.1">
    <property type="nucleotide sequence ID" value="NC_011144.1"/>
</dbReference>
<feature type="domain" description="DJ-1/PfpI" evidence="3">
    <location>
        <begin position="9"/>
        <end position="177"/>
    </location>
</feature>
<dbReference type="Gene3D" id="3.40.50.880">
    <property type="match status" value="1"/>
</dbReference>
<dbReference type="PANTHER" id="PTHR42733:SF12">
    <property type="entry name" value="PROTEINASE"/>
    <property type="match status" value="1"/>
</dbReference>
<keyword evidence="4" id="KW-0645">Protease</keyword>
<protein>
    <submittedName>
        <fullName evidence="4">Putative intracellular protease/amidase</fullName>
    </submittedName>
</protein>
<dbReference type="InterPro" id="IPR006286">
    <property type="entry name" value="C56_PfpI-like"/>
</dbReference>
<dbReference type="EMBL" id="CP000747">
    <property type="protein sequence ID" value="ACG79063.1"/>
    <property type="molecule type" value="Genomic_DNA"/>
</dbReference>
<dbReference type="Proteomes" id="UP000001868">
    <property type="component" value="Chromosome"/>
</dbReference>
<dbReference type="CDD" id="cd03134">
    <property type="entry name" value="GATase1_PfpI_like"/>
    <property type="match status" value="1"/>
</dbReference>
<dbReference type="PANTHER" id="PTHR42733">
    <property type="entry name" value="DJ-1 PROTEIN"/>
    <property type="match status" value="1"/>
</dbReference>